<dbReference type="Pfam" id="PF02720">
    <property type="entry name" value="DUF222"/>
    <property type="match status" value="1"/>
</dbReference>
<evidence type="ECO:0000313" key="3">
    <source>
        <dbReference type="Proteomes" id="UP001165092"/>
    </source>
</evidence>
<accession>A0A9W6P2E9</accession>
<evidence type="ECO:0000259" key="1">
    <source>
        <dbReference type="SMART" id="SM00507"/>
    </source>
</evidence>
<proteinExistence type="predicted"/>
<gene>
    <name evidence="2" type="ORF">Nans01_02470</name>
</gene>
<keyword evidence="3" id="KW-1185">Reference proteome</keyword>
<dbReference type="AlphaFoldDB" id="A0A9W6P2E9"/>
<dbReference type="RefSeq" id="WP_285756771.1">
    <property type="nucleotide sequence ID" value="NZ_BSQG01000001.1"/>
</dbReference>
<dbReference type="CDD" id="cd00085">
    <property type="entry name" value="HNHc"/>
    <property type="match status" value="1"/>
</dbReference>
<dbReference type="InterPro" id="IPR003870">
    <property type="entry name" value="DUF222"/>
</dbReference>
<dbReference type="Proteomes" id="UP001165092">
    <property type="component" value="Unassembled WGS sequence"/>
</dbReference>
<organism evidence="2 3">
    <name type="scientific">Nocardiopsis ansamitocini</name>
    <dbReference type="NCBI Taxonomy" id="1670832"/>
    <lineage>
        <taxon>Bacteria</taxon>
        <taxon>Bacillati</taxon>
        <taxon>Actinomycetota</taxon>
        <taxon>Actinomycetes</taxon>
        <taxon>Streptosporangiales</taxon>
        <taxon>Nocardiopsidaceae</taxon>
        <taxon>Nocardiopsis</taxon>
    </lineage>
</organism>
<dbReference type="SMART" id="SM00507">
    <property type="entry name" value="HNHc"/>
    <property type="match status" value="1"/>
</dbReference>
<reference evidence="2" key="1">
    <citation type="submission" date="2023-02" db="EMBL/GenBank/DDBJ databases">
        <title>Nocardiopsis ansamitocini NBRC 112285.</title>
        <authorList>
            <person name="Ichikawa N."/>
            <person name="Sato H."/>
            <person name="Tonouchi N."/>
        </authorList>
    </citation>
    <scope>NUCLEOTIDE SEQUENCE</scope>
    <source>
        <strain evidence="2">NBRC 112285</strain>
    </source>
</reference>
<feature type="domain" description="HNH nuclease" evidence="1">
    <location>
        <begin position="381"/>
        <end position="433"/>
    </location>
</feature>
<dbReference type="InterPro" id="IPR003615">
    <property type="entry name" value="HNH_nuc"/>
</dbReference>
<comment type="caution">
    <text evidence="2">The sequence shown here is derived from an EMBL/GenBank/DDBJ whole genome shotgun (WGS) entry which is preliminary data.</text>
</comment>
<evidence type="ECO:0000313" key="2">
    <source>
        <dbReference type="EMBL" id="GLU45896.1"/>
    </source>
</evidence>
<dbReference type="EMBL" id="BSQG01000001">
    <property type="protein sequence ID" value="GLU45896.1"/>
    <property type="molecule type" value="Genomic_DNA"/>
</dbReference>
<name>A0A9W6P2E9_9ACTN</name>
<sequence length="470" mass="50045">MNPPATLGLREEVPPAARSLPTAVAPWVRAVDPGALSSGELLEFITRIESARRELAAVQLAAMAAFTDQALAQAPVPRQTSAHEEAAAELGLELQLSPGAAGAWLSHASRLVADFPGIHRALADGALDESRARTICDLPPADWPAPLCAAYEARMLAEGGTRTGTRLKNLAKRVIVELDPDRARERHGRTIEARTTMVVDNHPAHGPGTASFLVADIDTVDALAVQQRLGAIARGLKRDGAAGGRSMDQLRADTAVSLLLGRLPATSGPEIPADLAEHDAAVSAHVEPVALPGLAGPRPVEFSPVGKLHVIIPLSALPAELGGATSEALAEICGHGPIRADAARALAREATHRATQWCYTVVDPDGTPLAHGLTAYRPPRVLRSHIDSRDRTCRFPHCPRPAVECDADHTRAHHRGGPTDPGNLAALCRKHHRLKQHPDWRLTQSGPGVLTWRTPHRRVHTVRPEPYPGG</sequence>
<protein>
    <recommendedName>
        <fullName evidence="1">HNH nuclease domain-containing protein</fullName>
    </recommendedName>
</protein>
<dbReference type="Gene3D" id="1.10.30.50">
    <property type="match status" value="1"/>
</dbReference>